<name>A0ABR5PGQ7_9LACO</name>
<comment type="caution">
    <text evidence="1">The sequence shown here is derived from an EMBL/GenBank/DDBJ whole genome shotgun (WGS) entry which is preliminary data.</text>
</comment>
<organism evidence="1 2">
    <name type="scientific">Lentilactobacillus rapi DSM 19907 = JCM 15042</name>
    <dbReference type="NCBI Taxonomy" id="1423795"/>
    <lineage>
        <taxon>Bacteria</taxon>
        <taxon>Bacillati</taxon>
        <taxon>Bacillota</taxon>
        <taxon>Bacilli</taxon>
        <taxon>Lactobacillales</taxon>
        <taxon>Lactobacillaceae</taxon>
        <taxon>Lentilactobacillus</taxon>
    </lineage>
</organism>
<dbReference type="Proteomes" id="UP000051977">
    <property type="component" value="Unassembled WGS sequence"/>
</dbReference>
<evidence type="ECO:0000313" key="1">
    <source>
        <dbReference type="EMBL" id="KRL17911.1"/>
    </source>
</evidence>
<evidence type="ECO:0000313" key="2">
    <source>
        <dbReference type="Proteomes" id="UP000051977"/>
    </source>
</evidence>
<sequence length="53" mass="6104">MPLGYPFLHWQNLQQTADPGHLTKMTNYSKIRNNWSFSLNSGIRTPFVPISPT</sequence>
<protein>
    <submittedName>
        <fullName evidence="1">Uncharacterized protein</fullName>
    </submittedName>
</protein>
<dbReference type="EMBL" id="AZEI01000016">
    <property type="protein sequence ID" value="KRL17911.1"/>
    <property type="molecule type" value="Genomic_DNA"/>
</dbReference>
<gene>
    <name evidence="1" type="ORF">FD12_GL001293</name>
</gene>
<reference evidence="1 2" key="1">
    <citation type="journal article" date="2015" name="Genome Announc.">
        <title>Expanding the biotechnology potential of lactobacilli through comparative genomics of 213 strains and associated genera.</title>
        <authorList>
            <person name="Sun Z."/>
            <person name="Harris H.M."/>
            <person name="McCann A."/>
            <person name="Guo C."/>
            <person name="Argimon S."/>
            <person name="Zhang W."/>
            <person name="Yang X."/>
            <person name="Jeffery I.B."/>
            <person name="Cooney J.C."/>
            <person name="Kagawa T.F."/>
            <person name="Liu W."/>
            <person name="Song Y."/>
            <person name="Salvetti E."/>
            <person name="Wrobel A."/>
            <person name="Rasinkangas P."/>
            <person name="Parkhill J."/>
            <person name="Rea M.C."/>
            <person name="O'Sullivan O."/>
            <person name="Ritari J."/>
            <person name="Douillard F.P."/>
            <person name="Paul Ross R."/>
            <person name="Yang R."/>
            <person name="Briner A.E."/>
            <person name="Felis G.E."/>
            <person name="de Vos W.M."/>
            <person name="Barrangou R."/>
            <person name="Klaenhammer T.R."/>
            <person name="Caufield P.W."/>
            <person name="Cui Y."/>
            <person name="Zhang H."/>
            <person name="O'Toole P.W."/>
        </authorList>
    </citation>
    <scope>NUCLEOTIDE SEQUENCE [LARGE SCALE GENOMIC DNA]</scope>
    <source>
        <strain evidence="1 2">DSM 19907</strain>
    </source>
</reference>
<keyword evidence="2" id="KW-1185">Reference proteome</keyword>
<accession>A0ABR5PGQ7</accession>
<proteinExistence type="predicted"/>